<feature type="non-terminal residue" evidence="11">
    <location>
        <position position="58"/>
    </location>
</feature>
<dbReference type="GO" id="GO:0000433">
    <property type="term" value="P:carbon catabolite repression of transcription from RNA polymerase II promoter by glucose"/>
    <property type="evidence" value="ECO:0007669"/>
    <property type="project" value="TreeGrafter"/>
</dbReference>
<proteinExistence type="predicted"/>
<evidence type="ECO:0000256" key="9">
    <source>
        <dbReference type="PROSITE-ProRule" id="PRU00042"/>
    </source>
</evidence>
<sequence>RPYKCKTCFKAFRRLEHLNRHIRIHTGEKPYACSFLGCDRKFSRSDELARHSRVHTKK</sequence>
<keyword evidence="7" id="KW-0804">Transcription</keyword>
<dbReference type="PROSITE" id="PS50157">
    <property type="entry name" value="ZINC_FINGER_C2H2_2"/>
    <property type="match status" value="2"/>
</dbReference>
<dbReference type="InterPro" id="IPR013087">
    <property type="entry name" value="Znf_C2H2_type"/>
</dbReference>
<comment type="subcellular location">
    <subcellularLocation>
        <location evidence="1">Nucleus</location>
    </subcellularLocation>
</comment>
<keyword evidence="3" id="KW-0677">Repeat</keyword>
<dbReference type="InParanoid" id="A0A1Y1ZDK2"/>
<dbReference type="GO" id="GO:0000978">
    <property type="term" value="F:RNA polymerase II cis-regulatory region sequence-specific DNA binding"/>
    <property type="evidence" value="ECO:0007669"/>
    <property type="project" value="TreeGrafter"/>
</dbReference>
<keyword evidence="4 9" id="KW-0863">Zinc-finger</keyword>
<dbReference type="Proteomes" id="UP000193498">
    <property type="component" value="Unassembled WGS sequence"/>
</dbReference>
<evidence type="ECO:0000256" key="8">
    <source>
        <dbReference type="ARBA" id="ARBA00023242"/>
    </source>
</evidence>
<dbReference type="FunFam" id="3.30.160.60:FF:000018">
    <property type="entry name" value="Krueppel-like factor 15"/>
    <property type="match status" value="1"/>
</dbReference>
<dbReference type="GO" id="GO:0005634">
    <property type="term" value="C:nucleus"/>
    <property type="evidence" value="ECO:0007669"/>
    <property type="project" value="UniProtKB-SubCell"/>
</dbReference>
<keyword evidence="2" id="KW-0479">Metal-binding</keyword>
<dbReference type="PROSITE" id="PS00028">
    <property type="entry name" value="ZINC_FINGER_C2H2_1"/>
    <property type="match status" value="2"/>
</dbReference>
<dbReference type="Gene3D" id="3.30.160.60">
    <property type="entry name" value="Classic Zinc Finger"/>
    <property type="match status" value="2"/>
</dbReference>
<name>A0A1Y1ZDK2_9FUNG</name>
<evidence type="ECO:0000256" key="7">
    <source>
        <dbReference type="ARBA" id="ARBA00023163"/>
    </source>
</evidence>
<evidence type="ECO:0000256" key="6">
    <source>
        <dbReference type="ARBA" id="ARBA00023015"/>
    </source>
</evidence>
<feature type="non-terminal residue" evidence="11">
    <location>
        <position position="1"/>
    </location>
</feature>
<accession>A0A1Y1ZDK2</accession>
<gene>
    <name evidence="11" type="ORF">K493DRAFT_196556</name>
</gene>
<evidence type="ECO:0000256" key="5">
    <source>
        <dbReference type="ARBA" id="ARBA00022833"/>
    </source>
</evidence>
<evidence type="ECO:0000256" key="2">
    <source>
        <dbReference type="ARBA" id="ARBA00022723"/>
    </source>
</evidence>
<dbReference type="EMBL" id="MCFE01000002">
    <property type="protein sequence ID" value="ORY08299.1"/>
    <property type="molecule type" value="Genomic_DNA"/>
</dbReference>
<feature type="domain" description="C2H2-type" evidence="10">
    <location>
        <begin position="3"/>
        <end position="30"/>
    </location>
</feature>
<evidence type="ECO:0000256" key="3">
    <source>
        <dbReference type="ARBA" id="ARBA00022737"/>
    </source>
</evidence>
<dbReference type="PANTHER" id="PTHR47428:SF1">
    <property type="entry name" value="REGULATORY PROTEIN MIG1-RELATED"/>
    <property type="match status" value="1"/>
</dbReference>
<dbReference type="InterPro" id="IPR051007">
    <property type="entry name" value="creA/MIG_C2H2-ZnF"/>
</dbReference>
<dbReference type="SMART" id="SM00355">
    <property type="entry name" value="ZnF_C2H2"/>
    <property type="match status" value="2"/>
</dbReference>
<dbReference type="SUPFAM" id="SSF57667">
    <property type="entry name" value="beta-beta-alpha zinc fingers"/>
    <property type="match status" value="1"/>
</dbReference>
<evidence type="ECO:0000256" key="1">
    <source>
        <dbReference type="ARBA" id="ARBA00004123"/>
    </source>
</evidence>
<keyword evidence="5" id="KW-0862">Zinc</keyword>
<reference evidence="11 12" key="1">
    <citation type="submission" date="2016-07" db="EMBL/GenBank/DDBJ databases">
        <title>Pervasive Adenine N6-methylation of Active Genes in Fungi.</title>
        <authorList>
            <consortium name="DOE Joint Genome Institute"/>
            <person name="Mondo S.J."/>
            <person name="Dannebaum R.O."/>
            <person name="Kuo R.C."/>
            <person name="Labutti K."/>
            <person name="Haridas S."/>
            <person name="Kuo A."/>
            <person name="Salamov A."/>
            <person name="Ahrendt S.R."/>
            <person name="Lipzen A."/>
            <person name="Sullivan W."/>
            <person name="Andreopoulos W.B."/>
            <person name="Clum A."/>
            <person name="Lindquist E."/>
            <person name="Daum C."/>
            <person name="Ramamoorthy G.K."/>
            <person name="Gryganskyi A."/>
            <person name="Culley D."/>
            <person name="Magnuson J.K."/>
            <person name="James T.Y."/>
            <person name="O'Malley M.A."/>
            <person name="Stajich J.E."/>
            <person name="Spatafora J.W."/>
            <person name="Visel A."/>
            <person name="Grigoriev I.V."/>
        </authorList>
    </citation>
    <scope>NUCLEOTIDE SEQUENCE [LARGE SCALE GENOMIC DNA]</scope>
    <source>
        <strain evidence="11 12">CBS 931.73</strain>
    </source>
</reference>
<keyword evidence="8" id="KW-0539">Nucleus</keyword>
<dbReference type="Pfam" id="PF00096">
    <property type="entry name" value="zf-C2H2"/>
    <property type="match status" value="2"/>
</dbReference>
<dbReference type="OrthoDB" id="654211at2759"/>
<protein>
    <recommendedName>
        <fullName evidence="10">C2H2-type domain-containing protein</fullName>
    </recommendedName>
</protein>
<comment type="caution">
    <text evidence="11">The sequence shown here is derived from an EMBL/GenBank/DDBJ whole genome shotgun (WGS) entry which is preliminary data.</text>
</comment>
<dbReference type="PANTHER" id="PTHR47428">
    <property type="entry name" value="REGULATORY PROTEIN MIG1-RELATED"/>
    <property type="match status" value="1"/>
</dbReference>
<evidence type="ECO:0000313" key="12">
    <source>
        <dbReference type="Proteomes" id="UP000193498"/>
    </source>
</evidence>
<dbReference type="GO" id="GO:0008270">
    <property type="term" value="F:zinc ion binding"/>
    <property type="evidence" value="ECO:0007669"/>
    <property type="project" value="UniProtKB-KW"/>
</dbReference>
<evidence type="ECO:0000259" key="10">
    <source>
        <dbReference type="PROSITE" id="PS50157"/>
    </source>
</evidence>
<evidence type="ECO:0000313" key="11">
    <source>
        <dbReference type="EMBL" id="ORY08299.1"/>
    </source>
</evidence>
<keyword evidence="12" id="KW-1185">Reference proteome</keyword>
<dbReference type="InterPro" id="IPR036236">
    <property type="entry name" value="Znf_C2H2_sf"/>
</dbReference>
<feature type="domain" description="C2H2-type" evidence="10">
    <location>
        <begin position="31"/>
        <end position="58"/>
    </location>
</feature>
<evidence type="ECO:0000256" key="4">
    <source>
        <dbReference type="ARBA" id="ARBA00022771"/>
    </source>
</evidence>
<dbReference type="FunFam" id="3.30.160.60:FF:001498">
    <property type="entry name" value="Zinc finger protein 404"/>
    <property type="match status" value="1"/>
</dbReference>
<organism evidence="11 12">
    <name type="scientific">Basidiobolus meristosporus CBS 931.73</name>
    <dbReference type="NCBI Taxonomy" id="1314790"/>
    <lineage>
        <taxon>Eukaryota</taxon>
        <taxon>Fungi</taxon>
        <taxon>Fungi incertae sedis</taxon>
        <taxon>Zoopagomycota</taxon>
        <taxon>Entomophthoromycotina</taxon>
        <taxon>Basidiobolomycetes</taxon>
        <taxon>Basidiobolales</taxon>
        <taxon>Basidiobolaceae</taxon>
        <taxon>Basidiobolus</taxon>
    </lineage>
</organism>
<keyword evidence="6" id="KW-0805">Transcription regulation</keyword>
<dbReference type="GO" id="GO:0005737">
    <property type="term" value="C:cytoplasm"/>
    <property type="evidence" value="ECO:0007669"/>
    <property type="project" value="TreeGrafter"/>
</dbReference>
<dbReference type="AlphaFoldDB" id="A0A1Y1ZDK2"/>
<dbReference type="STRING" id="1314790.A0A1Y1ZDK2"/>